<proteinExistence type="predicted"/>
<evidence type="ECO:0000313" key="3">
    <source>
        <dbReference type="EMBL" id="CAG7638786.1"/>
    </source>
</evidence>
<evidence type="ECO:0000259" key="2">
    <source>
        <dbReference type="Pfam" id="PF10648"/>
    </source>
</evidence>
<protein>
    <recommendedName>
        <fullName evidence="2">Bacterial spore germination immunoglobulin-like domain-containing protein</fullName>
    </recommendedName>
</protein>
<dbReference type="EMBL" id="CAJVCE010000006">
    <property type="protein sequence ID" value="CAG7638786.1"/>
    <property type="molecule type" value="Genomic_DNA"/>
</dbReference>
<keyword evidence="4" id="KW-1185">Reference proteome</keyword>
<dbReference type="PROSITE" id="PS51257">
    <property type="entry name" value="PROKAR_LIPOPROTEIN"/>
    <property type="match status" value="1"/>
</dbReference>
<gene>
    <name evidence="3" type="ORF">PAECIP111802_02476</name>
</gene>
<comment type="caution">
    <text evidence="3">The sequence shown here is derived from an EMBL/GenBank/DDBJ whole genome shotgun (WGS) entry which is preliminary data.</text>
</comment>
<feature type="signal peptide" evidence="1">
    <location>
        <begin position="1"/>
        <end position="20"/>
    </location>
</feature>
<dbReference type="RefSeq" id="WP_218098814.1">
    <property type="nucleotide sequence ID" value="NZ_CAJVCE010000006.1"/>
</dbReference>
<keyword evidence="1" id="KW-0732">Signal</keyword>
<feature type="domain" description="Bacterial spore germination immunoglobulin-like" evidence="2">
    <location>
        <begin position="212"/>
        <end position="294"/>
    </location>
</feature>
<feature type="chain" id="PRO_5045940542" description="Bacterial spore germination immunoglobulin-like domain-containing protein" evidence="1">
    <location>
        <begin position="21"/>
        <end position="318"/>
    </location>
</feature>
<accession>A0ABM8VH33</accession>
<reference evidence="3 4" key="1">
    <citation type="submission" date="2021-06" db="EMBL/GenBank/DDBJ databases">
        <authorList>
            <person name="Criscuolo A."/>
        </authorList>
    </citation>
    <scope>NUCLEOTIDE SEQUENCE [LARGE SCALE GENOMIC DNA]</scope>
    <source>
        <strain evidence="4">CIP 111802</strain>
    </source>
</reference>
<dbReference type="Proteomes" id="UP000730618">
    <property type="component" value="Unassembled WGS sequence"/>
</dbReference>
<name>A0ABM8VH33_9BACL</name>
<dbReference type="Pfam" id="PF10648">
    <property type="entry name" value="Gmad2"/>
    <property type="match status" value="1"/>
</dbReference>
<evidence type="ECO:0000313" key="4">
    <source>
        <dbReference type="Proteomes" id="UP000730618"/>
    </source>
</evidence>
<sequence length="318" mass="34699">MRHRKAFLILAMLCSMMLTASCQPGSRSTDSAANQTPSQKTTAVKALDKGNIVLKDGNRWLITAYVNKNGTSSIDAFWFTVNEQTELLSTGGQKIQPENMAIGAEVEAWHTGKVAESYPAQTVAAKIVMHDDTQAVPTGMIGQTKAVQQAMQSQTKPTAAKAVKSALLDADKGVWKIELVQHEAAEQPMTIQVDARSGQIIRTPVAENDAFRIFSPIPGTKAGPAFTVEGEARVFEAAFSWTLEDGHAILAEGHERADKGAPAWGRFRFDVNYEQASQPNMMLILFIHSAKDGSVEHELIIPLKVPEDRIHYSVEANK</sequence>
<dbReference type="InterPro" id="IPR018911">
    <property type="entry name" value="Gmad2_Ig-like_dom"/>
</dbReference>
<organism evidence="3 4">
    <name type="scientific">Paenibacillus allorhizosphaerae</name>
    <dbReference type="NCBI Taxonomy" id="2849866"/>
    <lineage>
        <taxon>Bacteria</taxon>
        <taxon>Bacillati</taxon>
        <taxon>Bacillota</taxon>
        <taxon>Bacilli</taxon>
        <taxon>Bacillales</taxon>
        <taxon>Paenibacillaceae</taxon>
        <taxon>Paenibacillus</taxon>
    </lineage>
</organism>
<evidence type="ECO:0000256" key="1">
    <source>
        <dbReference type="SAM" id="SignalP"/>
    </source>
</evidence>